<dbReference type="CDD" id="cd00383">
    <property type="entry name" value="trans_reg_C"/>
    <property type="match status" value="1"/>
</dbReference>
<dbReference type="InterPro" id="IPR039420">
    <property type="entry name" value="WalR-like"/>
</dbReference>
<dbReference type="CDD" id="cd17624">
    <property type="entry name" value="REC_OmpR_PmrA-like"/>
    <property type="match status" value="1"/>
</dbReference>
<evidence type="ECO:0000256" key="5">
    <source>
        <dbReference type="PROSITE-ProRule" id="PRU01091"/>
    </source>
</evidence>
<evidence type="ECO:0000259" key="6">
    <source>
        <dbReference type="PROSITE" id="PS50110"/>
    </source>
</evidence>
<evidence type="ECO:0000256" key="2">
    <source>
        <dbReference type="ARBA" id="ARBA00023125"/>
    </source>
</evidence>
<evidence type="ECO:0000313" key="9">
    <source>
        <dbReference type="Proteomes" id="UP000737171"/>
    </source>
</evidence>
<evidence type="ECO:0000259" key="7">
    <source>
        <dbReference type="PROSITE" id="PS51755"/>
    </source>
</evidence>
<organism evidence="8 9">
    <name type="scientific">Pseudaquabacterium terrae</name>
    <dbReference type="NCBI Taxonomy" id="2732868"/>
    <lineage>
        <taxon>Bacteria</taxon>
        <taxon>Pseudomonadati</taxon>
        <taxon>Pseudomonadota</taxon>
        <taxon>Betaproteobacteria</taxon>
        <taxon>Burkholderiales</taxon>
        <taxon>Sphaerotilaceae</taxon>
        <taxon>Pseudaquabacterium</taxon>
    </lineage>
</organism>
<feature type="domain" description="Response regulatory" evidence="6">
    <location>
        <begin position="2"/>
        <end position="116"/>
    </location>
</feature>
<proteinExistence type="predicted"/>
<dbReference type="Pfam" id="PF00072">
    <property type="entry name" value="Response_reg"/>
    <property type="match status" value="1"/>
</dbReference>
<accession>A0ABX2EPF2</accession>
<evidence type="ECO:0000256" key="1">
    <source>
        <dbReference type="ARBA" id="ARBA00023015"/>
    </source>
</evidence>
<feature type="DNA-binding region" description="OmpR/PhoB-type" evidence="5">
    <location>
        <begin position="114"/>
        <end position="218"/>
    </location>
</feature>
<dbReference type="Gene3D" id="6.10.250.690">
    <property type="match status" value="1"/>
</dbReference>
<keyword evidence="3" id="KW-0804">Transcription</keyword>
<reference evidence="8 9" key="1">
    <citation type="submission" date="2020-05" db="EMBL/GenBank/DDBJ databases">
        <title>Aquincola sp. isolate from soil.</title>
        <authorList>
            <person name="Han J."/>
            <person name="Kim D.-U."/>
        </authorList>
    </citation>
    <scope>NUCLEOTIDE SEQUENCE [LARGE SCALE GENOMIC DNA]</scope>
    <source>
        <strain evidence="8 9">S2</strain>
    </source>
</reference>
<dbReference type="Gene3D" id="3.40.50.2300">
    <property type="match status" value="1"/>
</dbReference>
<keyword evidence="1" id="KW-0805">Transcription regulation</keyword>
<keyword evidence="4" id="KW-0597">Phosphoprotein</keyword>
<dbReference type="PANTHER" id="PTHR48111:SF67">
    <property type="entry name" value="TRANSCRIPTIONAL REGULATORY PROTEIN TCTD"/>
    <property type="match status" value="1"/>
</dbReference>
<evidence type="ECO:0000256" key="4">
    <source>
        <dbReference type="PROSITE-ProRule" id="PRU00169"/>
    </source>
</evidence>
<dbReference type="InterPro" id="IPR011006">
    <property type="entry name" value="CheY-like_superfamily"/>
</dbReference>
<dbReference type="PANTHER" id="PTHR48111">
    <property type="entry name" value="REGULATOR OF RPOS"/>
    <property type="match status" value="1"/>
</dbReference>
<comment type="caution">
    <text evidence="8">The sequence shown here is derived from an EMBL/GenBank/DDBJ whole genome shotgun (WGS) entry which is preliminary data.</text>
</comment>
<sequence length="230" mass="25229">MKLLLVEDDFDLSGVLSRSLLQRGYEVLCCADGIEALALLRKRPFDVVVLDLTLPNLDGLELLRRLRDDGKRTPVLVLTARGAVGERIVGLNAGADDYLAKPFDLDELFARLQALTRRLGHDGDLRCGLLRYEAASGAFYCQACPLELSPREAELLKSLMASVDRVVPKEDLRTAVFGGDDAVQADAVEVLVHRLRKKLVATKVEILTLRGVGYLLCDDASQAVAQRGSR</sequence>
<dbReference type="InterPro" id="IPR001867">
    <property type="entry name" value="OmpR/PhoB-type_DNA-bd"/>
</dbReference>
<dbReference type="EMBL" id="JABRWJ010000008">
    <property type="protein sequence ID" value="NRF70432.1"/>
    <property type="molecule type" value="Genomic_DNA"/>
</dbReference>
<keyword evidence="9" id="KW-1185">Reference proteome</keyword>
<dbReference type="Proteomes" id="UP000737171">
    <property type="component" value="Unassembled WGS sequence"/>
</dbReference>
<dbReference type="RefSeq" id="WP_173129458.1">
    <property type="nucleotide sequence ID" value="NZ_JABRWJ010000008.1"/>
</dbReference>
<protein>
    <submittedName>
        <fullName evidence="8">Response regulator transcription factor</fullName>
    </submittedName>
</protein>
<keyword evidence="2 5" id="KW-0238">DNA-binding</keyword>
<dbReference type="InterPro" id="IPR036388">
    <property type="entry name" value="WH-like_DNA-bd_sf"/>
</dbReference>
<dbReference type="SMART" id="SM00862">
    <property type="entry name" value="Trans_reg_C"/>
    <property type="match status" value="1"/>
</dbReference>
<dbReference type="SMART" id="SM00448">
    <property type="entry name" value="REC"/>
    <property type="match status" value="1"/>
</dbReference>
<feature type="modified residue" description="4-aspartylphosphate" evidence="4">
    <location>
        <position position="51"/>
    </location>
</feature>
<dbReference type="Pfam" id="PF00486">
    <property type="entry name" value="Trans_reg_C"/>
    <property type="match status" value="1"/>
</dbReference>
<name>A0ABX2EPF2_9BURK</name>
<dbReference type="PROSITE" id="PS50110">
    <property type="entry name" value="RESPONSE_REGULATORY"/>
    <property type="match status" value="1"/>
</dbReference>
<evidence type="ECO:0000256" key="3">
    <source>
        <dbReference type="ARBA" id="ARBA00023163"/>
    </source>
</evidence>
<dbReference type="Gene3D" id="1.10.10.10">
    <property type="entry name" value="Winged helix-like DNA-binding domain superfamily/Winged helix DNA-binding domain"/>
    <property type="match status" value="1"/>
</dbReference>
<evidence type="ECO:0000313" key="8">
    <source>
        <dbReference type="EMBL" id="NRF70432.1"/>
    </source>
</evidence>
<dbReference type="InterPro" id="IPR016032">
    <property type="entry name" value="Sig_transdc_resp-reg_C-effctor"/>
</dbReference>
<dbReference type="InterPro" id="IPR001789">
    <property type="entry name" value="Sig_transdc_resp-reg_receiver"/>
</dbReference>
<dbReference type="SUPFAM" id="SSF52172">
    <property type="entry name" value="CheY-like"/>
    <property type="match status" value="1"/>
</dbReference>
<dbReference type="PROSITE" id="PS51755">
    <property type="entry name" value="OMPR_PHOB"/>
    <property type="match status" value="1"/>
</dbReference>
<feature type="domain" description="OmpR/PhoB-type" evidence="7">
    <location>
        <begin position="114"/>
        <end position="218"/>
    </location>
</feature>
<gene>
    <name evidence="8" type="ORF">HLB44_25835</name>
</gene>
<dbReference type="SUPFAM" id="SSF46894">
    <property type="entry name" value="C-terminal effector domain of the bipartite response regulators"/>
    <property type="match status" value="1"/>
</dbReference>